<dbReference type="InterPro" id="IPR005251">
    <property type="entry name" value="IF-M1Pi"/>
</dbReference>
<comment type="catalytic activity">
    <reaction evidence="3">
        <text>5-(methylsulfanyl)-alpha-D-ribose 1-phosphate = 5-(methylsulfanyl)-D-ribulose 1-phosphate</text>
        <dbReference type="Rhea" id="RHEA:19989"/>
        <dbReference type="ChEBI" id="CHEBI:58533"/>
        <dbReference type="ChEBI" id="CHEBI:58548"/>
        <dbReference type="EC" id="5.3.1.23"/>
    </reaction>
</comment>
<evidence type="ECO:0000256" key="2">
    <source>
        <dbReference type="ARBA" id="ARBA00023235"/>
    </source>
</evidence>
<feature type="transmembrane region" description="Helical" evidence="4">
    <location>
        <begin position="43"/>
        <end position="66"/>
    </location>
</feature>
<dbReference type="InterPro" id="IPR027363">
    <property type="entry name" value="M1Pi_N"/>
</dbReference>
<comment type="function">
    <text evidence="3">Catalyzes the interconversion of methylthioribose-1-phosphate (MTR-1-P) into methylthioribulose-1-phosphate (MTRu-1-P).</text>
</comment>
<dbReference type="GO" id="GO:0046523">
    <property type="term" value="F:S-methyl-5-thioribose-1-phosphate isomerase activity"/>
    <property type="evidence" value="ECO:0007669"/>
    <property type="project" value="UniProtKB-UniRule"/>
</dbReference>
<dbReference type="AlphaFoldDB" id="E1QF82"/>
<keyword evidence="3" id="KW-0486">Methionine biosynthesis</keyword>
<dbReference type="RefSeq" id="WP_013257672.1">
    <property type="nucleotide sequence ID" value="NC_014365.1"/>
</dbReference>
<name>E1QF82_DESB2</name>
<comment type="similarity">
    <text evidence="3">Belongs to the EIF-2B alpha/beta/delta subunits family. MtnA subfamily.</text>
</comment>
<dbReference type="NCBIfam" id="TIGR00524">
    <property type="entry name" value="eIF-2B_rel"/>
    <property type="match status" value="1"/>
</dbReference>
<dbReference type="eggNOG" id="COG0182">
    <property type="taxonomic scope" value="Bacteria"/>
</dbReference>
<dbReference type="GO" id="GO:0019509">
    <property type="term" value="P:L-methionine salvage from methylthioadenosine"/>
    <property type="evidence" value="ECO:0007669"/>
    <property type="project" value="UniProtKB-UniRule"/>
</dbReference>
<dbReference type="FunFam" id="3.40.50.10470:FF:000006">
    <property type="entry name" value="Methylthioribose-1-phosphate isomerase"/>
    <property type="match status" value="1"/>
</dbReference>
<evidence type="ECO:0000256" key="3">
    <source>
        <dbReference type="HAMAP-Rule" id="MF_01678"/>
    </source>
</evidence>
<dbReference type="NCBIfam" id="NF004326">
    <property type="entry name" value="PRK05720.1"/>
    <property type="match status" value="1"/>
</dbReference>
<feature type="binding site" evidence="3">
    <location>
        <begin position="246"/>
        <end position="247"/>
    </location>
    <ligand>
        <name>substrate</name>
    </ligand>
</feature>
<feature type="binding site" evidence="3">
    <location>
        <begin position="46"/>
        <end position="48"/>
    </location>
    <ligand>
        <name>substrate</name>
    </ligand>
</feature>
<feature type="binding site" evidence="3">
    <location>
        <position position="195"/>
    </location>
    <ligand>
        <name>substrate</name>
    </ligand>
</feature>
<evidence type="ECO:0000256" key="1">
    <source>
        <dbReference type="ARBA" id="ARBA00022605"/>
    </source>
</evidence>
<organism evidence="5 6">
    <name type="scientific">Desulfarculus baarsii (strain ATCC 33931 / DSM 2075 / LMG 7858 / VKM B-1802 / 2st14)</name>
    <dbReference type="NCBI Taxonomy" id="644282"/>
    <lineage>
        <taxon>Bacteria</taxon>
        <taxon>Pseudomonadati</taxon>
        <taxon>Thermodesulfobacteriota</taxon>
        <taxon>Desulfarculia</taxon>
        <taxon>Desulfarculales</taxon>
        <taxon>Desulfarculaceae</taxon>
        <taxon>Desulfarculus</taxon>
    </lineage>
</organism>
<dbReference type="EC" id="5.3.1.23" evidence="3"/>
<protein>
    <recommendedName>
        <fullName evidence="3">Methylthioribose-1-phosphate isomerase</fullName>
        <shortName evidence="3">M1Pi</shortName>
        <shortName evidence="3">MTR-1-P isomerase</shortName>
        <ecNumber evidence="3">5.3.1.23</ecNumber>
    </recommendedName>
    <alternativeName>
        <fullName evidence="3">S-methyl-5-thioribose-1-phosphate isomerase</fullName>
    </alternativeName>
</protein>
<evidence type="ECO:0000256" key="4">
    <source>
        <dbReference type="SAM" id="Phobius"/>
    </source>
</evidence>
<keyword evidence="5" id="KW-0648">Protein biosynthesis</keyword>
<dbReference type="STRING" id="644282.Deba_0848"/>
<dbReference type="UniPathway" id="UPA00904">
    <property type="reaction ID" value="UER00874"/>
</dbReference>
<dbReference type="PANTHER" id="PTHR43475">
    <property type="entry name" value="METHYLTHIORIBOSE-1-PHOSPHATE ISOMERASE"/>
    <property type="match status" value="1"/>
</dbReference>
<dbReference type="InterPro" id="IPR000649">
    <property type="entry name" value="IF-2B-related"/>
</dbReference>
<dbReference type="EMBL" id="CP002085">
    <property type="protein sequence ID" value="ADK84218.1"/>
    <property type="molecule type" value="Genomic_DNA"/>
</dbReference>
<dbReference type="HAMAP" id="MF_01678">
    <property type="entry name" value="Salvage_MtnA"/>
    <property type="match status" value="1"/>
</dbReference>
<dbReference type="Gene3D" id="1.20.120.420">
    <property type="entry name" value="translation initiation factor eif-2b, domain 1"/>
    <property type="match status" value="1"/>
</dbReference>
<keyword evidence="4" id="KW-0472">Membrane</keyword>
<dbReference type="SUPFAM" id="SSF100950">
    <property type="entry name" value="NagB/RpiA/CoA transferase-like"/>
    <property type="match status" value="1"/>
</dbReference>
<dbReference type="InterPro" id="IPR011559">
    <property type="entry name" value="Initiation_fac_2B_a/b/d"/>
</dbReference>
<dbReference type="Gene3D" id="3.40.50.10470">
    <property type="entry name" value="Translation initiation factor eif-2b, domain 2"/>
    <property type="match status" value="1"/>
</dbReference>
<dbReference type="InterPro" id="IPR037171">
    <property type="entry name" value="NagB/RpiA_transferase-like"/>
</dbReference>
<keyword evidence="4" id="KW-1133">Transmembrane helix</keyword>
<reference evidence="5 6" key="1">
    <citation type="journal article" date="2010" name="Stand. Genomic Sci.">
        <title>Complete genome sequence of Desulfarculus baarsii type strain (2st14).</title>
        <authorList>
            <person name="Sun H."/>
            <person name="Spring S."/>
            <person name="Lapidus A."/>
            <person name="Davenport K."/>
            <person name="Del Rio T.G."/>
            <person name="Tice H."/>
            <person name="Nolan M."/>
            <person name="Copeland A."/>
            <person name="Cheng J.F."/>
            <person name="Lucas S."/>
            <person name="Tapia R."/>
            <person name="Goodwin L."/>
            <person name="Pitluck S."/>
            <person name="Ivanova N."/>
            <person name="Pagani I."/>
            <person name="Mavromatis K."/>
            <person name="Ovchinnikova G."/>
            <person name="Pati A."/>
            <person name="Chen A."/>
            <person name="Palaniappan K."/>
            <person name="Hauser L."/>
            <person name="Chang Y.J."/>
            <person name="Jeffries C.D."/>
            <person name="Detter J.C."/>
            <person name="Han C."/>
            <person name="Rohde M."/>
            <person name="Brambilla E."/>
            <person name="Goker M."/>
            <person name="Woyke T."/>
            <person name="Bristow J."/>
            <person name="Eisen J.A."/>
            <person name="Markowitz V."/>
            <person name="Hugenholtz P."/>
            <person name="Kyrpides N.C."/>
            <person name="Klenk H.P."/>
            <person name="Land M."/>
        </authorList>
    </citation>
    <scope>NUCLEOTIDE SEQUENCE [LARGE SCALE GENOMIC DNA]</scope>
    <source>
        <strain evidence="6">ATCC 33931 / DSM 2075 / LMG 7858 / VKM B-1802 / 2st14</strain>
    </source>
</reference>
<dbReference type="GO" id="GO:0003743">
    <property type="term" value="F:translation initiation factor activity"/>
    <property type="evidence" value="ECO:0007669"/>
    <property type="project" value="UniProtKB-KW"/>
</dbReference>
<feature type="binding site" evidence="3">
    <location>
        <position position="89"/>
    </location>
    <ligand>
        <name>substrate</name>
    </ligand>
</feature>
<dbReference type="PANTHER" id="PTHR43475:SF1">
    <property type="entry name" value="METHYLTHIORIBOSE-1-PHOSPHATE ISOMERASE"/>
    <property type="match status" value="1"/>
</dbReference>
<keyword evidence="2 3" id="KW-0413">Isomerase</keyword>
<dbReference type="FunFam" id="1.20.120.420:FF:000003">
    <property type="entry name" value="Methylthioribose-1-phosphate isomerase"/>
    <property type="match status" value="1"/>
</dbReference>
<dbReference type="InterPro" id="IPR042529">
    <property type="entry name" value="IF_2B-like_C"/>
</dbReference>
<dbReference type="NCBIfam" id="TIGR00512">
    <property type="entry name" value="salvage_mtnA"/>
    <property type="match status" value="1"/>
</dbReference>
<dbReference type="HOGENOM" id="CLU_016218_1_2_7"/>
<keyword evidence="1 3" id="KW-0028">Amino-acid biosynthesis</keyword>
<evidence type="ECO:0000313" key="5">
    <source>
        <dbReference type="EMBL" id="ADK84218.1"/>
    </source>
</evidence>
<feature type="site" description="Transition state stabilizer" evidence="3">
    <location>
        <position position="156"/>
    </location>
</feature>
<gene>
    <name evidence="3" type="primary">mtnA</name>
    <name evidence="5" type="ordered locus">Deba_0848</name>
</gene>
<feature type="active site" description="Proton donor" evidence="3">
    <location>
        <position position="236"/>
    </location>
</feature>
<dbReference type="Proteomes" id="UP000009047">
    <property type="component" value="Chromosome"/>
</dbReference>
<dbReference type="KEGG" id="dbr:Deba_0848"/>
<accession>E1QF82</accession>
<keyword evidence="4" id="KW-0812">Transmembrane</keyword>
<keyword evidence="5" id="KW-0396">Initiation factor</keyword>
<comment type="pathway">
    <text evidence="3">Amino-acid biosynthesis; L-methionine biosynthesis via salvage pathway; L-methionine from S-methyl-5-thio-alpha-D-ribose 1-phosphate: step 1/6.</text>
</comment>
<dbReference type="Pfam" id="PF01008">
    <property type="entry name" value="IF-2B"/>
    <property type="match status" value="1"/>
</dbReference>
<proteinExistence type="inferred from homology"/>
<evidence type="ECO:0000313" key="6">
    <source>
        <dbReference type="Proteomes" id="UP000009047"/>
    </source>
</evidence>
<keyword evidence="6" id="KW-1185">Reference proteome</keyword>
<sequence length="353" mass="37064">MTIRPIYWQDEAVMILDQRLLPGKLVYLPCRDMRRVIHCIKTLAVRGAPAIGVAAAMGLVLAARAIKADDPAKFRAALARRAQVMAQARPTAVNLAWACGQMLETARAAEGEVSAIVEALYHKSQRMLEDDIAINQAMGRHGAALVPHGATILTHCNAGALATGGYGTALGVARAAAEAGKNPSVIADETRPLLQGARLTAWEMVQENIPVRVAPDSAVGVIMSRGMVDLVVVGADRIAMNGDVANKVGTFNVALQAQRHGVPFYVAAPLSTIDPGAKSADDIPIEERAAVEITKLGGRAIAAPGAGAINFAFDVTPNDLVTAIITEVGVLRPPYEKSLAQAKANEKIQGAGR</sequence>